<reference evidence="2 3" key="1">
    <citation type="journal article" date="2012" name="PLoS Pathog.">
        <title>Comparative pathogenomics reveals horizontally acquired novel virulence genes in fungi infecting cereal hosts.</title>
        <authorList>
            <person name="Gardiner D.M."/>
            <person name="McDonald M.C."/>
            <person name="Covarelli L."/>
            <person name="Solomon P.S."/>
            <person name="Rusu A.G."/>
            <person name="Marshall M."/>
            <person name="Kazan K."/>
            <person name="Chakraborty S."/>
            <person name="McDonald B.A."/>
            <person name="Manners J.M."/>
        </authorList>
    </citation>
    <scope>NUCLEOTIDE SEQUENCE [LARGE SCALE GENOMIC DNA]</scope>
    <source>
        <strain evidence="2 3">CS3096</strain>
    </source>
</reference>
<dbReference type="eggNOG" id="ENOG502RJ3H">
    <property type="taxonomic scope" value="Eukaryota"/>
</dbReference>
<comment type="caution">
    <text evidence="2">The sequence shown here is derived from an EMBL/GenBank/DDBJ whole genome shotgun (WGS) entry which is preliminary data.</text>
</comment>
<accession>K3V440</accession>
<keyword evidence="1" id="KW-0472">Membrane</keyword>
<dbReference type="HOGENOM" id="CLU_652180_0_0_1"/>
<evidence type="ECO:0000313" key="3">
    <source>
        <dbReference type="Proteomes" id="UP000007978"/>
    </source>
</evidence>
<dbReference type="AlphaFoldDB" id="K3V440"/>
<sequence>MSHYYRSITSPRHDGRDLLHRVYRNSTYVPFADKDDILHQIRGRKEEYHRYKAALSAWCDAKSFTINGGNYNFVLKKDMSHRDKLFDMIPCYNKSVMLYILDPNREANCYCDGILKFLDIWMYRQWFEPYKSDIDFERYIARTTLLRWKKDAQKPSLEEINKFHKGLCHDLTDGMLRDMPSESVDYLKKRHLDTQNGTFETEEDIIATFKDVYVVQPTFRSFFIVMQHTQGFKEGPFRAGDVGDIPVYLVCTECHNEFHDRETYSDIMGPCCSIHTTLKAAIRFIMNLERKQPAAKKTLPCRLKYRAIREYETIDIEKEAEAMGWKTEWHGKFPLDQPCSTWVDRNKYTEWTGAGAVKHASKVVCAIKYLGTTRRKVPLDHWWWYDSSDIRPTVTLDMFAIRLACLLFLYCICVSYLFGSL</sequence>
<dbReference type="OrthoDB" id="3513679at2759"/>
<keyword evidence="3" id="KW-1185">Reference proteome</keyword>
<keyword evidence="1" id="KW-1133">Transmembrane helix</keyword>
<feature type="transmembrane region" description="Helical" evidence="1">
    <location>
        <begin position="399"/>
        <end position="419"/>
    </location>
</feature>
<dbReference type="Proteomes" id="UP000007978">
    <property type="component" value="Chromosome 1"/>
</dbReference>
<protein>
    <submittedName>
        <fullName evidence="2">Uncharacterized protein</fullName>
    </submittedName>
</protein>
<keyword evidence="1" id="KW-0812">Transmembrane</keyword>
<dbReference type="RefSeq" id="XP_009263592.1">
    <property type="nucleotide sequence ID" value="XM_009265317.1"/>
</dbReference>
<proteinExistence type="predicted"/>
<dbReference type="KEGG" id="fpu:FPSE_12200"/>
<dbReference type="EMBL" id="AFNW01000624">
    <property type="protein sequence ID" value="EKJ67619.1"/>
    <property type="molecule type" value="Genomic_DNA"/>
</dbReference>
<evidence type="ECO:0000256" key="1">
    <source>
        <dbReference type="SAM" id="Phobius"/>
    </source>
</evidence>
<name>K3V440_FUSPC</name>
<organism evidence="2 3">
    <name type="scientific">Fusarium pseudograminearum (strain CS3096)</name>
    <name type="common">Wheat and barley crown-rot fungus</name>
    <dbReference type="NCBI Taxonomy" id="1028729"/>
    <lineage>
        <taxon>Eukaryota</taxon>
        <taxon>Fungi</taxon>
        <taxon>Dikarya</taxon>
        <taxon>Ascomycota</taxon>
        <taxon>Pezizomycotina</taxon>
        <taxon>Sordariomycetes</taxon>
        <taxon>Hypocreomycetidae</taxon>
        <taxon>Hypocreales</taxon>
        <taxon>Nectriaceae</taxon>
        <taxon>Fusarium</taxon>
    </lineage>
</organism>
<gene>
    <name evidence="2" type="ORF">FPSE_12200</name>
</gene>
<evidence type="ECO:0000313" key="2">
    <source>
        <dbReference type="EMBL" id="EKJ67619.1"/>
    </source>
</evidence>
<dbReference type="GeneID" id="20370817"/>